<keyword evidence="6 8" id="KW-0472">Membrane</keyword>
<evidence type="ECO:0000256" key="5">
    <source>
        <dbReference type="ARBA" id="ARBA00022989"/>
    </source>
</evidence>
<dbReference type="GO" id="GO:0016020">
    <property type="term" value="C:membrane"/>
    <property type="evidence" value="ECO:0007669"/>
    <property type="project" value="UniProtKB-SubCell"/>
</dbReference>
<evidence type="ECO:0000256" key="9">
    <source>
        <dbReference type="SAM" id="MobiDB-lite"/>
    </source>
</evidence>
<evidence type="ECO:0000256" key="10">
    <source>
        <dbReference type="SAM" id="Phobius"/>
    </source>
</evidence>
<feature type="transmembrane region" description="Helical" evidence="10">
    <location>
        <begin position="62"/>
        <end position="80"/>
    </location>
</feature>
<keyword evidence="8" id="KW-0112">Calmodulin-binding</keyword>
<evidence type="ECO:0000256" key="7">
    <source>
        <dbReference type="ARBA" id="ARBA00023265"/>
    </source>
</evidence>
<dbReference type="Pfam" id="PF03094">
    <property type="entry name" value="Mlo"/>
    <property type="match status" value="1"/>
</dbReference>
<evidence type="ECO:0000256" key="8">
    <source>
        <dbReference type="RuleBase" id="RU280816"/>
    </source>
</evidence>
<reference evidence="11 12" key="1">
    <citation type="journal article" date="2018" name="PLoS Genet.">
        <title>Population sequencing reveals clonal diversity and ancestral inbreeding in the grapevine cultivar Chardonnay.</title>
        <authorList>
            <person name="Roach M.J."/>
            <person name="Johnson D.L."/>
            <person name="Bohlmann J."/>
            <person name="van Vuuren H.J."/>
            <person name="Jones S.J."/>
            <person name="Pretorius I.S."/>
            <person name="Schmidt S.A."/>
            <person name="Borneman A.R."/>
        </authorList>
    </citation>
    <scope>NUCLEOTIDE SEQUENCE [LARGE SCALE GENOMIC DNA]</scope>
    <source>
        <strain evidence="12">cv. Chardonnay</strain>
        <tissue evidence="11">Leaf</tissue>
    </source>
</reference>
<keyword evidence="3 8" id="KW-0812">Transmembrane</keyword>
<comment type="subcellular location">
    <subcellularLocation>
        <location evidence="1 8">Membrane</location>
        <topology evidence="1 8">Multi-pass membrane protein</topology>
    </subcellularLocation>
</comment>
<dbReference type="InterPro" id="IPR004326">
    <property type="entry name" value="Mlo"/>
</dbReference>
<keyword evidence="4 8" id="KW-0611">Plant defense</keyword>
<evidence type="ECO:0000313" key="11">
    <source>
        <dbReference type="EMBL" id="RVW98721.1"/>
    </source>
</evidence>
<evidence type="ECO:0000256" key="1">
    <source>
        <dbReference type="ARBA" id="ARBA00004141"/>
    </source>
</evidence>
<gene>
    <name evidence="11" type="primary">MLO3_0</name>
    <name evidence="8" type="synonym">MLO</name>
    <name evidence="11" type="ORF">CK203_023944</name>
</gene>
<feature type="region of interest" description="Disordered" evidence="9">
    <location>
        <begin position="441"/>
        <end position="492"/>
    </location>
</feature>
<evidence type="ECO:0000256" key="2">
    <source>
        <dbReference type="ARBA" id="ARBA00006574"/>
    </source>
</evidence>
<proteinExistence type="inferred from homology"/>
<comment type="caution">
    <text evidence="11">The sequence shown here is derived from an EMBL/GenBank/DDBJ whole genome shotgun (WGS) entry which is preliminary data.</text>
</comment>
<feature type="compositionally biased region" description="Low complexity" evidence="9">
    <location>
        <begin position="462"/>
        <end position="474"/>
    </location>
</feature>
<feature type="transmembrane region" description="Helical" evidence="10">
    <location>
        <begin position="251"/>
        <end position="270"/>
    </location>
</feature>
<name>A0A438IPW5_VITVI</name>
<dbReference type="GO" id="GO:0005516">
    <property type="term" value="F:calmodulin binding"/>
    <property type="evidence" value="ECO:0007669"/>
    <property type="project" value="UniProtKB-KW"/>
</dbReference>
<accession>A0A438IPW5</accession>
<dbReference type="PANTHER" id="PTHR31942">
    <property type="entry name" value="MLO-LIKE PROTEIN 1"/>
    <property type="match status" value="1"/>
</dbReference>
<evidence type="ECO:0000256" key="4">
    <source>
        <dbReference type="ARBA" id="ARBA00022821"/>
    </source>
</evidence>
<feature type="transmembrane region" description="Helical" evidence="10">
    <location>
        <begin position="276"/>
        <end position="294"/>
    </location>
</feature>
<dbReference type="PANTHER" id="PTHR31942:SF59">
    <property type="entry name" value="MLO-LIKE PROTEIN"/>
    <property type="match status" value="1"/>
</dbReference>
<dbReference type="AlphaFoldDB" id="A0A438IPW5"/>
<evidence type="ECO:0000313" key="12">
    <source>
        <dbReference type="Proteomes" id="UP000288805"/>
    </source>
</evidence>
<dbReference type="GO" id="GO:0006952">
    <property type="term" value="P:defense response"/>
    <property type="evidence" value="ECO:0007669"/>
    <property type="project" value="UniProtKB-KW"/>
</dbReference>
<keyword evidence="5 8" id="KW-1133">Transmembrane helix</keyword>
<sequence>MATGNNSVRSLEHTPTWALAVVCFFFIAISIVLEHCIHLLTNWLKRHRKTALCDAVDRLKSELMLLGFMSLLLAVTQEPISKICIPPKYADKMLPCRRLVEDQSANTTDPCTSKGMVSLVTQKGIQQLQIFIFVLAVMQIVYSVLTMALGRLKMRRWSAWEKETQTTEYLVANDPNRFRFTRQTTFGRRHMSSCTETSLQLWTKCFFRQFFRSVVKVDYITLRHGFISAHLAPNSNFNFQKYIRRSLDEDFKVVVSISPLMRFIVVIFLLLDVHGWHVYLWVSCVPLLIVLILGTKLEVIVERMALQLKHQNYVIKGTPLVKPNDNLFWFEDPRFVLTLIHYTLFTNAFELAFFIWVSIEFGWDSCYHEHTVITAIRVALASSPLQLYYTSPVCTSDTGEAFLKSVALSPPPMGSQYKGKALEEQTAKIIKQWHAEVRERRKRQEQSLQSPRTSWTTEWSPRRSSVTESSSLLRQCRLGGSPTSKGEIVEVEEEESVRNEAAWSRFRSMAPMLELPAVKRDGRWKERE</sequence>
<feature type="compositionally biased region" description="Polar residues" evidence="9">
    <location>
        <begin position="446"/>
        <end position="459"/>
    </location>
</feature>
<comment type="similarity">
    <text evidence="2 8">Belongs to the MLO family.</text>
</comment>
<feature type="transmembrane region" description="Helical" evidence="10">
    <location>
        <begin position="128"/>
        <end position="149"/>
    </location>
</feature>
<feature type="transmembrane region" description="Helical" evidence="10">
    <location>
        <begin position="17"/>
        <end position="41"/>
    </location>
</feature>
<protein>
    <recommendedName>
        <fullName evidence="8">MLO-like protein</fullName>
    </recommendedName>
</protein>
<dbReference type="EMBL" id="QGNW01000091">
    <property type="protein sequence ID" value="RVW98721.1"/>
    <property type="molecule type" value="Genomic_DNA"/>
</dbReference>
<comment type="domain">
    <text evidence="8">The C-terminus contains a calmodulin-binding domain, which binds calmodulin in a calcium-dependent fashion.</text>
</comment>
<comment type="function">
    <text evidence="8">May be involved in modulation of pathogen defense and leaf cell death.</text>
</comment>
<evidence type="ECO:0000256" key="6">
    <source>
        <dbReference type="ARBA" id="ARBA00023136"/>
    </source>
</evidence>
<keyword evidence="7 8" id="KW-0568">Pathogenesis-related protein</keyword>
<dbReference type="Proteomes" id="UP000288805">
    <property type="component" value="Unassembled WGS sequence"/>
</dbReference>
<organism evidence="11 12">
    <name type="scientific">Vitis vinifera</name>
    <name type="common">Grape</name>
    <dbReference type="NCBI Taxonomy" id="29760"/>
    <lineage>
        <taxon>Eukaryota</taxon>
        <taxon>Viridiplantae</taxon>
        <taxon>Streptophyta</taxon>
        <taxon>Embryophyta</taxon>
        <taxon>Tracheophyta</taxon>
        <taxon>Spermatophyta</taxon>
        <taxon>Magnoliopsida</taxon>
        <taxon>eudicotyledons</taxon>
        <taxon>Gunneridae</taxon>
        <taxon>Pentapetalae</taxon>
        <taxon>rosids</taxon>
        <taxon>Vitales</taxon>
        <taxon>Vitaceae</taxon>
        <taxon>Viteae</taxon>
        <taxon>Vitis</taxon>
    </lineage>
</organism>
<evidence type="ECO:0000256" key="3">
    <source>
        <dbReference type="ARBA" id="ARBA00022692"/>
    </source>
</evidence>